<dbReference type="EMBL" id="CP095073">
    <property type="protein sequence ID" value="UOQ44836.1"/>
    <property type="molecule type" value="Genomic_DNA"/>
</dbReference>
<dbReference type="InterPro" id="IPR044946">
    <property type="entry name" value="Restrct_endonuc_typeI_TRD_sf"/>
</dbReference>
<dbReference type="InterPro" id="IPR000055">
    <property type="entry name" value="Restrct_endonuc_typeI_TRD"/>
</dbReference>
<dbReference type="PANTHER" id="PTHR30408">
    <property type="entry name" value="TYPE-1 RESTRICTION ENZYME ECOKI SPECIFICITY PROTEIN"/>
    <property type="match status" value="1"/>
</dbReference>
<evidence type="ECO:0000256" key="1">
    <source>
        <dbReference type="ARBA" id="ARBA00010923"/>
    </source>
</evidence>
<keyword evidence="2" id="KW-0680">Restriction system</keyword>
<protein>
    <submittedName>
        <fullName evidence="5">Restriction endonuclease subunit S</fullName>
        <ecNumber evidence="5">3.1.21.-</ecNumber>
    </submittedName>
</protein>
<dbReference type="GO" id="GO:0016787">
    <property type="term" value="F:hydrolase activity"/>
    <property type="evidence" value="ECO:0007669"/>
    <property type="project" value="UniProtKB-KW"/>
</dbReference>
<evidence type="ECO:0000313" key="6">
    <source>
        <dbReference type="Proteomes" id="UP000831787"/>
    </source>
</evidence>
<dbReference type="Pfam" id="PF01420">
    <property type="entry name" value="Methylase_S"/>
    <property type="match status" value="2"/>
</dbReference>
<keyword evidence="5" id="KW-0255">Endonuclease</keyword>
<comment type="similarity">
    <text evidence="1">Belongs to the type-I restriction system S methylase family.</text>
</comment>
<keyword evidence="6" id="KW-1185">Reference proteome</keyword>
<gene>
    <name evidence="5" type="ORF">MUN89_02455</name>
</gene>
<feature type="domain" description="Type I restriction modification DNA specificity" evidence="4">
    <location>
        <begin position="196"/>
        <end position="361"/>
    </location>
</feature>
<proteinExistence type="inferred from homology"/>
<sequence>MKVNNFQNLSFINNVDIQDWKVEKFSDLFTDESRNSDKIKKKDYLTDGAYPIIDQGKEYIGGFTDINNRIYKDTPFIIFGDHTRNLKFVNFPSYIGADGVKLLKNKFPESILSTKYVYYFLKTVDIPDTGYNRHYKFLKEVIIPTPPIDIQKRIVGVLEKLEFIVEKRKQQITTLSNLKKSIFYNMFGDPISNCNKYKTMYLEDVCENILGGGTPKKSNLEFYNGNIPWVTPKDMKKLYIDSSIDKINDYAIENSSAKLIPSNSLLMVIRSGILKKKLPVAINTVSVALNQDMKAFVPKKNVVNSEYLLYFFKSYERKLLTTVRSVTADNLEFNSIKKIKVPVPAFNQQMKFKEIIIKVNKSEEKYQCQLIELESLYNSLMLKAFKGELFENDSPV</sequence>
<keyword evidence="3" id="KW-0238">DNA-binding</keyword>
<evidence type="ECO:0000256" key="2">
    <source>
        <dbReference type="ARBA" id="ARBA00022747"/>
    </source>
</evidence>
<accession>A0ABY4EL81</accession>
<evidence type="ECO:0000256" key="3">
    <source>
        <dbReference type="ARBA" id="ARBA00023125"/>
    </source>
</evidence>
<keyword evidence="5" id="KW-0540">Nuclease</keyword>
<dbReference type="CDD" id="cd17249">
    <property type="entry name" value="RMtype1_S_EcoR124I-TRD2-CR2_like"/>
    <property type="match status" value="1"/>
</dbReference>
<evidence type="ECO:0000313" key="5">
    <source>
        <dbReference type="EMBL" id="UOQ44836.1"/>
    </source>
</evidence>
<dbReference type="PANTHER" id="PTHR30408:SF12">
    <property type="entry name" value="TYPE I RESTRICTION ENZYME MJAVIII SPECIFICITY SUBUNIT"/>
    <property type="match status" value="1"/>
</dbReference>
<dbReference type="Proteomes" id="UP000831787">
    <property type="component" value="Chromosome"/>
</dbReference>
<dbReference type="RefSeq" id="WP_244711108.1">
    <property type="nucleotide sequence ID" value="NZ_CP095073.1"/>
</dbReference>
<dbReference type="EC" id="3.1.21.-" evidence="5"/>
<reference evidence="5 6" key="1">
    <citation type="submission" date="2022-04" db="EMBL/GenBank/DDBJ databases">
        <title>Halobacillus sp. isolated from saltern.</title>
        <authorList>
            <person name="Won M."/>
            <person name="Lee C.-M."/>
            <person name="Woen H.-Y."/>
            <person name="Kwon S.-W."/>
        </authorList>
    </citation>
    <scope>NUCLEOTIDE SEQUENCE [LARGE SCALE GENOMIC DNA]</scope>
    <source>
        <strain evidence="5 6">SSBR10-3</strain>
    </source>
</reference>
<name>A0ABY4EL81_9BACI</name>
<keyword evidence="5" id="KW-0378">Hydrolase</keyword>
<dbReference type="Gene3D" id="3.90.220.20">
    <property type="entry name" value="DNA methylase specificity domains"/>
    <property type="match status" value="2"/>
</dbReference>
<feature type="domain" description="Type I restriction modification DNA specificity" evidence="4">
    <location>
        <begin position="18"/>
        <end position="173"/>
    </location>
</feature>
<dbReference type="InterPro" id="IPR052021">
    <property type="entry name" value="Type-I_RS_S_subunit"/>
</dbReference>
<evidence type="ECO:0000259" key="4">
    <source>
        <dbReference type="Pfam" id="PF01420"/>
    </source>
</evidence>
<dbReference type="GO" id="GO:0004519">
    <property type="term" value="F:endonuclease activity"/>
    <property type="evidence" value="ECO:0007669"/>
    <property type="project" value="UniProtKB-KW"/>
</dbReference>
<dbReference type="SUPFAM" id="SSF116734">
    <property type="entry name" value="DNA methylase specificity domain"/>
    <property type="match status" value="2"/>
</dbReference>
<organism evidence="5 6">
    <name type="scientific">Halobacillus salinarum</name>
    <dbReference type="NCBI Taxonomy" id="2932257"/>
    <lineage>
        <taxon>Bacteria</taxon>
        <taxon>Bacillati</taxon>
        <taxon>Bacillota</taxon>
        <taxon>Bacilli</taxon>
        <taxon>Bacillales</taxon>
        <taxon>Bacillaceae</taxon>
        <taxon>Halobacillus</taxon>
    </lineage>
</organism>